<evidence type="ECO:0000256" key="1">
    <source>
        <dbReference type="ARBA" id="ARBA00001933"/>
    </source>
</evidence>
<feature type="domain" description="Aminotransferase class V" evidence="5">
    <location>
        <begin position="61"/>
        <end position="341"/>
    </location>
</feature>
<dbReference type="EC" id="2.6.1.44" evidence="4"/>
<evidence type="ECO:0000313" key="7">
    <source>
        <dbReference type="Proteomes" id="UP001642540"/>
    </source>
</evidence>
<name>A0ABP1RZ61_9HEXA</name>
<dbReference type="Proteomes" id="UP001642540">
    <property type="component" value="Unassembled WGS sequence"/>
</dbReference>
<proteinExistence type="inferred from homology"/>
<sequence>MHVSCWNINTSTKSFALEYEKPECLKSPLETESRLLVSGGATNPYNRSFDALRLPMLGMMEGPAIKVLSDIQDGIRYVLQTKNEYTLAYHGTGTAGMSGVLDNLIEPGDKILIGVMGYWGNRVANIAKRLGGNVVRMEKPSGSRFFLNEIEAELQRHRPKLLFLVNGESSTGVYQPIEGVGDLCYKYNCITIIDVVATVAQQPINMDKNKIDVIYFNSQKGCGGIVGLSPVSYSPRAMSKIKRRQSLPRIYLTDIKEQADAWYITMPVESPHEAWRHSFSIPTLYSLREALARIVEEGIENVWSRHADTHRLFQARAEKLGLEHFVPNPEDRLIGTSMFKVPPGKDGYKIESYILKK</sequence>
<reference evidence="6 7" key="1">
    <citation type="submission" date="2024-08" db="EMBL/GenBank/DDBJ databases">
        <authorList>
            <person name="Cucini C."/>
            <person name="Frati F."/>
        </authorList>
    </citation>
    <scope>NUCLEOTIDE SEQUENCE [LARGE SCALE GENOMIC DNA]</scope>
</reference>
<dbReference type="Gene3D" id="3.90.1150.10">
    <property type="entry name" value="Aspartate Aminotransferase, domain 1"/>
    <property type="match status" value="1"/>
</dbReference>
<dbReference type="InterPro" id="IPR015421">
    <property type="entry name" value="PyrdxlP-dep_Trfase_major"/>
</dbReference>
<dbReference type="SUPFAM" id="SSF53383">
    <property type="entry name" value="PLP-dependent transferases"/>
    <property type="match status" value="1"/>
</dbReference>
<comment type="cofactor">
    <cofactor evidence="1 4">
        <name>pyridoxal 5'-phosphate</name>
        <dbReference type="ChEBI" id="CHEBI:597326"/>
    </cofactor>
</comment>
<dbReference type="Gene3D" id="3.40.640.10">
    <property type="entry name" value="Type I PLP-dependent aspartate aminotransferase-like (Major domain)"/>
    <property type="match status" value="1"/>
</dbReference>
<keyword evidence="7" id="KW-1185">Reference proteome</keyword>
<evidence type="ECO:0000256" key="3">
    <source>
        <dbReference type="ARBA" id="ARBA00022898"/>
    </source>
</evidence>
<evidence type="ECO:0000259" key="5">
    <source>
        <dbReference type="Pfam" id="PF00266"/>
    </source>
</evidence>
<protein>
    <recommendedName>
        <fullName evidence="4">Alanine--glyoxylate aminotransferase</fullName>
        <ecNumber evidence="4">2.6.1.44</ecNumber>
    </recommendedName>
</protein>
<evidence type="ECO:0000256" key="2">
    <source>
        <dbReference type="ARBA" id="ARBA00009236"/>
    </source>
</evidence>
<dbReference type="InterPro" id="IPR000192">
    <property type="entry name" value="Aminotrans_V_dom"/>
</dbReference>
<evidence type="ECO:0000313" key="6">
    <source>
        <dbReference type="EMBL" id="CAL8138960.1"/>
    </source>
</evidence>
<accession>A0ABP1RZ61</accession>
<keyword evidence="3 4" id="KW-0663">Pyridoxal phosphate</keyword>
<comment type="similarity">
    <text evidence="2 4">Belongs to the class-V pyridoxal-phosphate-dependent aminotransferase family.</text>
</comment>
<dbReference type="InterPro" id="IPR015424">
    <property type="entry name" value="PyrdxlP-dep_Trfase"/>
</dbReference>
<comment type="catalytic activity">
    <reaction evidence="4">
        <text>glyoxylate + L-alanine = glycine + pyruvate</text>
        <dbReference type="Rhea" id="RHEA:24248"/>
        <dbReference type="ChEBI" id="CHEBI:15361"/>
        <dbReference type="ChEBI" id="CHEBI:36655"/>
        <dbReference type="ChEBI" id="CHEBI:57305"/>
        <dbReference type="ChEBI" id="CHEBI:57972"/>
        <dbReference type="EC" id="2.6.1.44"/>
    </reaction>
</comment>
<dbReference type="InterPro" id="IPR024169">
    <property type="entry name" value="SP_NH2Trfase/AEP_transaminase"/>
</dbReference>
<dbReference type="PANTHER" id="PTHR21152">
    <property type="entry name" value="AMINOTRANSFERASE CLASS V"/>
    <property type="match status" value="1"/>
</dbReference>
<dbReference type="PANTHER" id="PTHR21152:SF40">
    <property type="entry name" value="ALANINE--GLYOXYLATE AMINOTRANSFERASE"/>
    <property type="match status" value="1"/>
</dbReference>
<dbReference type="InterPro" id="IPR015422">
    <property type="entry name" value="PyrdxlP-dep_Trfase_small"/>
</dbReference>
<gene>
    <name evidence="6" type="ORF">ODALV1_LOCUS27616</name>
</gene>
<dbReference type="PIRSF" id="PIRSF000524">
    <property type="entry name" value="SPT"/>
    <property type="match status" value="1"/>
</dbReference>
<evidence type="ECO:0000256" key="4">
    <source>
        <dbReference type="PIRNR" id="PIRNR000524"/>
    </source>
</evidence>
<comment type="caution">
    <text evidence="6">The sequence shown here is derived from an EMBL/GenBank/DDBJ whole genome shotgun (WGS) entry which is preliminary data.</text>
</comment>
<organism evidence="6 7">
    <name type="scientific">Orchesella dallaii</name>
    <dbReference type="NCBI Taxonomy" id="48710"/>
    <lineage>
        <taxon>Eukaryota</taxon>
        <taxon>Metazoa</taxon>
        <taxon>Ecdysozoa</taxon>
        <taxon>Arthropoda</taxon>
        <taxon>Hexapoda</taxon>
        <taxon>Collembola</taxon>
        <taxon>Entomobryomorpha</taxon>
        <taxon>Entomobryoidea</taxon>
        <taxon>Orchesellidae</taxon>
        <taxon>Orchesellinae</taxon>
        <taxon>Orchesella</taxon>
    </lineage>
</organism>
<dbReference type="EMBL" id="CAXLJM020000124">
    <property type="protein sequence ID" value="CAL8138960.1"/>
    <property type="molecule type" value="Genomic_DNA"/>
</dbReference>
<dbReference type="Pfam" id="PF00266">
    <property type="entry name" value="Aminotran_5"/>
    <property type="match status" value="1"/>
</dbReference>